<sequence length="82" mass="9365">MLCLPSRLSISYLHREQCLRDELFAAAVIYIPLASSSDRQLGMRNTTCPRVNHRSPPLKGEQYPRTDDCSLFLSSETEYTIT</sequence>
<dbReference type="AlphaFoldDB" id="A0A6J3MDS3"/>
<proteinExistence type="predicted"/>
<protein>
    <submittedName>
        <fullName evidence="2">Uncharacterized protein</fullName>
    </submittedName>
</protein>
<evidence type="ECO:0000313" key="2">
    <source>
        <dbReference type="RefSeq" id="XP_033462790.1"/>
    </source>
</evidence>
<name>A0A6J3MDS3_9PEZI</name>
<organism evidence="2">
    <name type="scientific">Dissoconium aciculare CBS 342.82</name>
    <dbReference type="NCBI Taxonomy" id="1314786"/>
    <lineage>
        <taxon>Eukaryota</taxon>
        <taxon>Fungi</taxon>
        <taxon>Dikarya</taxon>
        <taxon>Ascomycota</taxon>
        <taxon>Pezizomycotina</taxon>
        <taxon>Dothideomycetes</taxon>
        <taxon>Dothideomycetidae</taxon>
        <taxon>Mycosphaerellales</taxon>
        <taxon>Dissoconiaceae</taxon>
        <taxon>Dissoconium</taxon>
    </lineage>
</organism>
<reference evidence="2" key="1">
    <citation type="submission" date="2020-01" db="EMBL/GenBank/DDBJ databases">
        <authorList>
            <consortium name="DOE Joint Genome Institute"/>
            <person name="Haridas S."/>
            <person name="Albert R."/>
            <person name="Binder M."/>
            <person name="Bloem J."/>
            <person name="Labutti K."/>
            <person name="Salamov A."/>
            <person name="Andreopoulos B."/>
            <person name="Baker S.E."/>
            <person name="Barry K."/>
            <person name="Bills G."/>
            <person name="Bluhm B.H."/>
            <person name="Cannon C."/>
            <person name="Castanera R."/>
            <person name="Culley D.E."/>
            <person name="Daum C."/>
            <person name="Ezra D."/>
            <person name="Gonzalez J.B."/>
            <person name="Henrissat B."/>
            <person name="Kuo A."/>
            <person name="Liang C."/>
            <person name="Lipzen A."/>
            <person name="Lutzoni F."/>
            <person name="Magnuson J."/>
            <person name="Mondo S."/>
            <person name="Nolan M."/>
            <person name="Ohm R."/>
            <person name="Pangilinan J."/>
            <person name="Park H.-J."/>
            <person name="Ramirez L."/>
            <person name="Alfaro M."/>
            <person name="Sun H."/>
            <person name="Tritt A."/>
            <person name="Yoshinaga Y."/>
            <person name="Zwiers L.-H."/>
            <person name="Turgeon B.G."/>
            <person name="Goodwin S.B."/>
            <person name="Spatafora J.W."/>
            <person name="Crous P.W."/>
            <person name="Grigoriev I.V."/>
        </authorList>
    </citation>
    <scope>NUCLEOTIDE SEQUENCE</scope>
    <source>
        <strain evidence="2">CBS 342.82</strain>
    </source>
</reference>
<dbReference type="RefSeq" id="XP_033462790.1">
    <property type="nucleotide sequence ID" value="XM_033609094.1"/>
</dbReference>
<reference evidence="2" key="3">
    <citation type="submission" date="2025-08" db="UniProtKB">
        <authorList>
            <consortium name="RefSeq"/>
        </authorList>
    </citation>
    <scope>IDENTIFICATION</scope>
    <source>
        <strain evidence="2">CBS 342.82</strain>
    </source>
</reference>
<gene>
    <name evidence="2" type="ORF">K489DRAFT_97797</name>
</gene>
<accession>A0A6J3MDS3</accession>
<keyword evidence="1" id="KW-1185">Reference proteome</keyword>
<dbReference type="Proteomes" id="UP000504637">
    <property type="component" value="Unplaced"/>
</dbReference>
<evidence type="ECO:0000313" key="1">
    <source>
        <dbReference type="Proteomes" id="UP000504637"/>
    </source>
</evidence>
<reference evidence="2" key="2">
    <citation type="submission" date="2020-04" db="EMBL/GenBank/DDBJ databases">
        <authorList>
            <consortium name="NCBI Genome Project"/>
        </authorList>
    </citation>
    <scope>NUCLEOTIDE SEQUENCE</scope>
    <source>
        <strain evidence="2">CBS 342.82</strain>
    </source>
</reference>
<dbReference type="GeneID" id="54366895"/>